<accession>W1UWP4</accession>
<dbReference type="Proteomes" id="UP000018855">
    <property type="component" value="Unassembled WGS sequence"/>
</dbReference>
<dbReference type="EMBL" id="AZMJ01000600">
    <property type="protein sequence ID" value="ETI97099.1"/>
    <property type="molecule type" value="Genomic_DNA"/>
</dbReference>
<organism evidence="1 2">
    <name type="scientific">Veillonella dispar DORA_11</name>
    <dbReference type="NCBI Taxonomy" id="1403949"/>
    <lineage>
        <taxon>Bacteria</taxon>
        <taxon>Bacillati</taxon>
        <taxon>Bacillota</taxon>
        <taxon>Negativicutes</taxon>
        <taxon>Veillonellales</taxon>
        <taxon>Veillonellaceae</taxon>
        <taxon>Veillonella</taxon>
    </lineage>
</organism>
<sequence length="61" mass="7284">MTEIILLASSITLKKFNQHDDNHIFTILLYHLTFLKTMKFNKKAVYKKLTFLIYSLMLFIS</sequence>
<protein>
    <submittedName>
        <fullName evidence="1">Uncharacterized protein</fullName>
    </submittedName>
</protein>
<comment type="caution">
    <text evidence="1">The sequence shown here is derived from an EMBL/GenBank/DDBJ whole genome shotgun (WGS) entry which is preliminary data.</text>
</comment>
<gene>
    <name evidence="1" type="ORF">Q619_VDC00600G0095</name>
</gene>
<dbReference type="AlphaFoldDB" id="W1UWP4"/>
<proteinExistence type="predicted"/>
<evidence type="ECO:0000313" key="2">
    <source>
        <dbReference type="Proteomes" id="UP000018855"/>
    </source>
</evidence>
<evidence type="ECO:0000313" key="1">
    <source>
        <dbReference type="EMBL" id="ETI97099.1"/>
    </source>
</evidence>
<reference evidence="1 2" key="1">
    <citation type="submission" date="2013-12" db="EMBL/GenBank/DDBJ databases">
        <title>A Varibaculum cambriense genome reconstructed from a premature infant gut community with otherwise low bacterial novelty that shifts toward anaerobic metabolism during the third week of life.</title>
        <authorList>
            <person name="Brown C.T."/>
            <person name="Sharon I."/>
            <person name="Thomas B.C."/>
            <person name="Castelle C.J."/>
            <person name="Morowitz M.J."/>
            <person name="Banfield J.F."/>
        </authorList>
    </citation>
    <scope>NUCLEOTIDE SEQUENCE [LARGE SCALE GENOMIC DNA]</scope>
    <source>
        <strain evidence="2">DORA_11</strain>
    </source>
</reference>
<name>W1UWP4_9FIRM</name>